<dbReference type="PANTHER" id="PTHR30612:SF0">
    <property type="entry name" value="CHLOROPLAST PROTEIN-TRANSPORTING ATPASE"/>
    <property type="match status" value="1"/>
</dbReference>
<evidence type="ECO:0000256" key="2">
    <source>
        <dbReference type="ARBA" id="ARBA00022475"/>
    </source>
</evidence>
<keyword evidence="1" id="KW-0813">Transport</keyword>
<keyword evidence="5" id="KW-0653">Protein transport</keyword>
<comment type="caution">
    <text evidence="10">The sequence shown here is derived from an EMBL/GenBank/DDBJ whole genome shotgun (WGS) entry which is preliminary data.</text>
</comment>
<keyword evidence="4" id="KW-0067">ATP-binding</keyword>
<dbReference type="GO" id="GO:0031522">
    <property type="term" value="C:cell envelope Sec protein transport complex"/>
    <property type="evidence" value="ECO:0007669"/>
    <property type="project" value="TreeGrafter"/>
</dbReference>
<dbReference type="InterPro" id="IPR044722">
    <property type="entry name" value="SecA_SF2_C"/>
</dbReference>
<keyword evidence="7" id="KW-0811">Translocation</keyword>
<feature type="non-terminal residue" evidence="10">
    <location>
        <position position="1"/>
    </location>
</feature>
<keyword evidence="2" id="KW-1003">Cell membrane</keyword>
<reference evidence="10 11" key="1">
    <citation type="submission" date="2019-11" db="EMBL/GenBank/DDBJ databases">
        <title>Winogradskyella ouciana sp. nov., isolated from the hadal seawater of the Mariana Trench.</title>
        <authorList>
            <person name="Liu R."/>
        </authorList>
    </citation>
    <scope>NUCLEOTIDE SEQUENCE [LARGE SCALE GENOMIC DNA]</scope>
    <source>
        <strain evidence="10 11">ZXX205</strain>
    </source>
</reference>
<keyword evidence="3" id="KW-0547">Nucleotide-binding</keyword>
<evidence type="ECO:0000259" key="9">
    <source>
        <dbReference type="PROSITE" id="PS51196"/>
    </source>
</evidence>
<evidence type="ECO:0000256" key="6">
    <source>
        <dbReference type="ARBA" id="ARBA00022967"/>
    </source>
</evidence>
<dbReference type="Pfam" id="PF21090">
    <property type="entry name" value="P-loop_SecA"/>
    <property type="match status" value="1"/>
</dbReference>
<keyword evidence="11" id="KW-1185">Reference proteome</keyword>
<dbReference type="PROSITE" id="PS51196">
    <property type="entry name" value="SECA_MOTOR_DEAD"/>
    <property type="match status" value="1"/>
</dbReference>
<feature type="non-terminal residue" evidence="10">
    <location>
        <position position="92"/>
    </location>
</feature>
<dbReference type="InterPro" id="IPR014018">
    <property type="entry name" value="SecA_motor_DEAD"/>
</dbReference>
<evidence type="ECO:0000256" key="3">
    <source>
        <dbReference type="ARBA" id="ARBA00022741"/>
    </source>
</evidence>
<dbReference type="GO" id="GO:0005829">
    <property type="term" value="C:cytosol"/>
    <property type="evidence" value="ECO:0007669"/>
    <property type="project" value="TreeGrafter"/>
</dbReference>
<dbReference type="PANTHER" id="PTHR30612">
    <property type="entry name" value="SECA INNER MEMBRANE COMPONENT OF SEC PROTEIN SECRETION SYSTEM"/>
    <property type="match status" value="1"/>
</dbReference>
<dbReference type="InterPro" id="IPR027417">
    <property type="entry name" value="P-loop_NTPase"/>
</dbReference>
<dbReference type="GO" id="GO:0043952">
    <property type="term" value="P:protein transport by the Sec complex"/>
    <property type="evidence" value="ECO:0007669"/>
    <property type="project" value="TreeGrafter"/>
</dbReference>
<evidence type="ECO:0000313" key="10">
    <source>
        <dbReference type="EMBL" id="MTE28365.1"/>
    </source>
</evidence>
<dbReference type="GO" id="GO:0005524">
    <property type="term" value="F:ATP binding"/>
    <property type="evidence" value="ECO:0007669"/>
    <property type="project" value="UniProtKB-KW"/>
</dbReference>
<accession>A0A7K1GH19</accession>
<dbReference type="Proteomes" id="UP000447545">
    <property type="component" value="Unassembled WGS sequence"/>
</dbReference>
<evidence type="ECO:0000256" key="7">
    <source>
        <dbReference type="ARBA" id="ARBA00023010"/>
    </source>
</evidence>
<evidence type="ECO:0000256" key="5">
    <source>
        <dbReference type="ARBA" id="ARBA00022927"/>
    </source>
</evidence>
<keyword evidence="6" id="KW-1278">Translocase</keyword>
<dbReference type="EMBL" id="WJYA01000074">
    <property type="protein sequence ID" value="MTE28365.1"/>
    <property type="molecule type" value="Genomic_DNA"/>
</dbReference>
<feature type="domain" description="SecA family profile" evidence="9">
    <location>
        <begin position="1"/>
        <end position="92"/>
    </location>
</feature>
<organism evidence="10 11">
    <name type="scientific">Winogradskyella ouciana</name>
    <dbReference type="NCBI Taxonomy" id="2608631"/>
    <lineage>
        <taxon>Bacteria</taxon>
        <taxon>Pseudomonadati</taxon>
        <taxon>Bacteroidota</taxon>
        <taxon>Flavobacteriia</taxon>
        <taxon>Flavobacteriales</taxon>
        <taxon>Flavobacteriaceae</taxon>
        <taxon>Winogradskyella</taxon>
    </lineage>
</organism>
<dbReference type="GO" id="GO:0005886">
    <property type="term" value="C:plasma membrane"/>
    <property type="evidence" value="ECO:0007669"/>
    <property type="project" value="TreeGrafter"/>
</dbReference>
<dbReference type="InterPro" id="IPR000185">
    <property type="entry name" value="SecA"/>
</dbReference>
<evidence type="ECO:0000256" key="8">
    <source>
        <dbReference type="ARBA" id="ARBA00023136"/>
    </source>
</evidence>
<evidence type="ECO:0000256" key="4">
    <source>
        <dbReference type="ARBA" id="ARBA00022840"/>
    </source>
</evidence>
<dbReference type="GO" id="GO:0006886">
    <property type="term" value="P:intracellular protein transport"/>
    <property type="evidence" value="ECO:0007669"/>
    <property type="project" value="InterPro"/>
</dbReference>
<keyword evidence="8" id="KW-0472">Membrane</keyword>
<dbReference type="Gene3D" id="3.40.50.300">
    <property type="entry name" value="P-loop containing nucleotide triphosphate hydrolases"/>
    <property type="match status" value="2"/>
</dbReference>
<evidence type="ECO:0000256" key="1">
    <source>
        <dbReference type="ARBA" id="ARBA00022448"/>
    </source>
</evidence>
<sequence>YEKLAGMTGTAKTEEEEFRNIYNMQVVSIPTNQPVIRDDRPDLIYRSMEGKFKAVAEDVAQRYMTGQPVLVGTVAVETSELISKLLKNKGIP</sequence>
<evidence type="ECO:0000313" key="11">
    <source>
        <dbReference type="Proteomes" id="UP000447545"/>
    </source>
</evidence>
<dbReference type="AlphaFoldDB" id="A0A7K1GH19"/>
<gene>
    <name evidence="10" type="ORF">F1003_15675</name>
</gene>
<dbReference type="SUPFAM" id="SSF52540">
    <property type="entry name" value="P-loop containing nucleoside triphosphate hydrolases"/>
    <property type="match status" value="1"/>
</dbReference>
<dbReference type="GO" id="GO:0006605">
    <property type="term" value="P:protein targeting"/>
    <property type="evidence" value="ECO:0007669"/>
    <property type="project" value="InterPro"/>
</dbReference>
<name>A0A7K1GH19_9FLAO</name>
<proteinExistence type="predicted"/>
<protein>
    <submittedName>
        <fullName evidence="10">Preprotein translocase subunit SecA</fullName>
    </submittedName>
</protein>